<sequence>MLKKGADLTSTHAVHRGRFFENKPIFALRSDDQLSVSNSKKTKLSALPYLFGYTQLPKLFVDKDVVTVEEVQNWWVSFYRKKILPEFPLSFSNGESSIKLKNAMFCFLGGWFYGDSKNSGGGGKILQKTNYAVVPLASLGSSILTRLCPHGGMDSLFVDYGYSSEIRLTPNQLRHLTNTLADLSNIPVEIITAWSGRKNSEQTHTYIHTSDDLKTSRVSAIVNPPEFDRSLIRAYSKELLATVTNLPASITSTGLCNQNLHVNPCNYLNDFASQCFLCSEACYIAGDESAIELFEKDLGVQNARLESVTCDIRLSASSAMKKWFVIHSRNVRVLSLLIDLMKNCFVGTTIRYSKKDSEFNLIDLNTKLIKKVSCALPDYEARLRGLIEDKVTSSNTEPNPQLRSLLSSFGLNNKGE</sequence>
<accession>A0A3M5TTD9</accession>
<organism evidence="3 4">
    <name type="scientific">Pseudomonas avellanae</name>
    <dbReference type="NCBI Taxonomy" id="46257"/>
    <lineage>
        <taxon>Bacteria</taxon>
        <taxon>Pseudomonadati</taxon>
        <taxon>Pseudomonadota</taxon>
        <taxon>Gammaproteobacteria</taxon>
        <taxon>Pseudomonadales</taxon>
        <taxon>Pseudomonadaceae</taxon>
        <taxon>Pseudomonas</taxon>
    </lineage>
</organism>
<evidence type="ECO:0000313" key="3">
    <source>
        <dbReference type="EMBL" id="RMU36218.1"/>
    </source>
</evidence>
<dbReference type="Gene3D" id="1.10.443.10">
    <property type="entry name" value="Intergrase catalytic core"/>
    <property type="match status" value="1"/>
</dbReference>
<dbReference type="InterPro" id="IPR013762">
    <property type="entry name" value="Integrase-like_cat_sf"/>
</dbReference>
<proteinExistence type="predicted"/>
<comment type="caution">
    <text evidence="3">The sequence shown here is derived from an EMBL/GenBank/DDBJ whole genome shotgun (WGS) entry which is preliminary data.</text>
</comment>
<dbReference type="RefSeq" id="WP_249740256.1">
    <property type="nucleotide sequence ID" value="NZ_CP091143.1"/>
</dbReference>
<evidence type="ECO:0000256" key="1">
    <source>
        <dbReference type="ARBA" id="ARBA00023172"/>
    </source>
</evidence>
<protein>
    <recommendedName>
        <fullName evidence="5">Integrase</fullName>
    </recommendedName>
</protein>
<dbReference type="GO" id="GO:0006310">
    <property type="term" value="P:DNA recombination"/>
    <property type="evidence" value="ECO:0007669"/>
    <property type="project" value="UniProtKB-KW"/>
</dbReference>
<name>A0A3M5TTD9_9PSED</name>
<evidence type="ECO:0008006" key="5">
    <source>
        <dbReference type="Google" id="ProtNLM"/>
    </source>
</evidence>
<gene>
    <name evidence="3" type="ORF">ALP32_200433</name>
</gene>
<reference evidence="3 4" key="1">
    <citation type="submission" date="2018-08" db="EMBL/GenBank/DDBJ databases">
        <title>Recombination of ecologically and evolutionarily significant loci maintains genetic cohesion in the Pseudomonas syringae species complex.</title>
        <authorList>
            <person name="Dillon M."/>
            <person name="Thakur S."/>
            <person name="Almeida R.N.D."/>
            <person name="Weir B.S."/>
            <person name="Guttman D.S."/>
        </authorList>
    </citation>
    <scope>NUCLEOTIDE SEQUENCE [LARGE SCALE GENOMIC DNA]</scope>
    <source>
        <strain evidence="3 4">ICMP 9749</strain>
    </source>
</reference>
<dbReference type="InterPro" id="IPR011010">
    <property type="entry name" value="DNA_brk_join_enz"/>
</dbReference>
<dbReference type="SUPFAM" id="SSF56349">
    <property type="entry name" value="DNA breaking-rejoining enzymes"/>
    <property type="match status" value="1"/>
</dbReference>
<dbReference type="Proteomes" id="UP000281514">
    <property type="component" value="Unassembled WGS sequence"/>
</dbReference>
<evidence type="ECO:0000256" key="2">
    <source>
        <dbReference type="SAM" id="MobiDB-lite"/>
    </source>
</evidence>
<feature type="region of interest" description="Disordered" evidence="2">
    <location>
        <begin position="392"/>
        <end position="416"/>
    </location>
</feature>
<dbReference type="GO" id="GO:0003677">
    <property type="term" value="F:DNA binding"/>
    <property type="evidence" value="ECO:0007669"/>
    <property type="project" value="InterPro"/>
</dbReference>
<evidence type="ECO:0000313" key="4">
    <source>
        <dbReference type="Proteomes" id="UP000281514"/>
    </source>
</evidence>
<dbReference type="GO" id="GO:0015074">
    <property type="term" value="P:DNA integration"/>
    <property type="evidence" value="ECO:0007669"/>
    <property type="project" value="InterPro"/>
</dbReference>
<dbReference type="AlphaFoldDB" id="A0A3M5TTD9"/>
<dbReference type="EMBL" id="RBTX01000239">
    <property type="protein sequence ID" value="RMU36218.1"/>
    <property type="molecule type" value="Genomic_DNA"/>
</dbReference>
<keyword evidence="1" id="KW-0233">DNA recombination</keyword>